<dbReference type="AlphaFoldDB" id="A0A165IXB9"/>
<proteinExistence type="predicted"/>
<keyword evidence="3" id="KW-1185">Reference proteome</keyword>
<accession>A0A165IXB9</accession>
<evidence type="ECO:0000313" key="3">
    <source>
        <dbReference type="Proteomes" id="UP000076632"/>
    </source>
</evidence>
<protein>
    <submittedName>
        <fullName evidence="2">Uncharacterized protein</fullName>
    </submittedName>
</protein>
<evidence type="ECO:0000256" key="1">
    <source>
        <dbReference type="SAM" id="Phobius"/>
    </source>
</evidence>
<sequence>MEGVMGGGDKAWNEEDKSASSGYFSIVLAASLSIATAFSFFSFSFFFKRSLTPESSELEWTIGQRASSGRAYIP</sequence>
<reference evidence="2 3" key="1">
    <citation type="journal article" date="2016" name="Fungal Biol.">
        <title>The genome of Xylona heveae provides a window into fungal endophytism.</title>
        <authorList>
            <person name="Gazis R."/>
            <person name="Kuo A."/>
            <person name="Riley R."/>
            <person name="LaButti K."/>
            <person name="Lipzen A."/>
            <person name="Lin J."/>
            <person name="Amirebrahimi M."/>
            <person name="Hesse C.N."/>
            <person name="Spatafora J.W."/>
            <person name="Henrissat B."/>
            <person name="Hainaut M."/>
            <person name="Grigoriev I.V."/>
            <person name="Hibbett D.S."/>
        </authorList>
    </citation>
    <scope>NUCLEOTIDE SEQUENCE [LARGE SCALE GENOMIC DNA]</scope>
    <source>
        <strain evidence="2 3">TC161</strain>
    </source>
</reference>
<keyword evidence="1" id="KW-0472">Membrane</keyword>
<evidence type="ECO:0000313" key="2">
    <source>
        <dbReference type="EMBL" id="KZF25503.1"/>
    </source>
</evidence>
<keyword evidence="1" id="KW-0812">Transmembrane</keyword>
<dbReference type="GeneID" id="28901989"/>
<feature type="transmembrane region" description="Helical" evidence="1">
    <location>
        <begin position="22"/>
        <end position="47"/>
    </location>
</feature>
<dbReference type="InParanoid" id="A0A165IXB9"/>
<dbReference type="Proteomes" id="UP000076632">
    <property type="component" value="Unassembled WGS sequence"/>
</dbReference>
<organism evidence="2 3">
    <name type="scientific">Xylona heveae (strain CBS 132557 / TC161)</name>
    <dbReference type="NCBI Taxonomy" id="1328760"/>
    <lineage>
        <taxon>Eukaryota</taxon>
        <taxon>Fungi</taxon>
        <taxon>Dikarya</taxon>
        <taxon>Ascomycota</taxon>
        <taxon>Pezizomycotina</taxon>
        <taxon>Xylonomycetes</taxon>
        <taxon>Xylonales</taxon>
        <taxon>Xylonaceae</taxon>
        <taxon>Xylona</taxon>
    </lineage>
</organism>
<dbReference type="EMBL" id="KV407455">
    <property type="protein sequence ID" value="KZF25503.1"/>
    <property type="molecule type" value="Genomic_DNA"/>
</dbReference>
<gene>
    <name evidence="2" type="ORF">L228DRAFT_77830</name>
</gene>
<dbReference type="RefSeq" id="XP_018191058.1">
    <property type="nucleotide sequence ID" value="XM_018336852.1"/>
</dbReference>
<keyword evidence="1" id="KW-1133">Transmembrane helix</keyword>
<name>A0A165IXB9_XYLHT</name>